<dbReference type="RefSeq" id="WP_229641079.1">
    <property type="nucleotide sequence ID" value="NZ_JADWDC010000033.1"/>
</dbReference>
<evidence type="ECO:0000313" key="2">
    <source>
        <dbReference type="Proteomes" id="UP000729733"/>
    </source>
</evidence>
<sequence length="305" mass="35314">MKKFLLNIFIFTFLSLILGEVIVRANRLNQEVPQRTVDNNGIQKFIPNQKGYWATGEHSWQVNKLGWSGELPQNYDNLVSIIGDSYIANFMNPVECHQNIFLKKQLPEYNFVEAGRPGVTFIEAVEISQNLTPLKPNYHIIYARNNDFIESIQEVRNYSDRTQISLERAKIIPGQLKYAQAKKILYNWKLAFYFFNRLATPAAENKESEINSKAQKKFKHLAKVEKLLELTSDRYDISNIILTLHPDTAPAIVKKAQEVGFKTILLEKKEENWSFEHDNHWTCYGHERVSVQVGTGFKKAFNSVN</sequence>
<dbReference type="Proteomes" id="UP000729733">
    <property type="component" value="Unassembled WGS sequence"/>
</dbReference>
<reference evidence="1" key="1">
    <citation type="journal article" date="2021" name="Antonie Van Leeuwenhoek">
        <title>Draft genome and description of Waterburya agarophytonicola gen. nov. sp. nov. (Pleurocapsales, Cyanobacteria): a seaweed symbiont.</title>
        <authorList>
            <person name="Bonthond G."/>
            <person name="Shalygin S."/>
            <person name="Bayer T."/>
            <person name="Weinberger F."/>
        </authorList>
    </citation>
    <scope>NUCLEOTIDE SEQUENCE</scope>
    <source>
        <strain evidence="1">KI4</strain>
    </source>
</reference>
<proteinExistence type="predicted"/>
<protein>
    <recommendedName>
        <fullName evidence="3">SGNH/GDSL hydrolase family protein</fullName>
    </recommendedName>
</protein>
<gene>
    <name evidence="1" type="ORF">I4641_13595</name>
</gene>
<organism evidence="1 2">
    <name type="scientific">Waterburya agarophytonicola KI4</name>
    <dbReference type="NCBI Taxonomy" id="2874699"/>
    <lineage>
        <taxon>Bacteria</taxon>
        <taxon>Bacillati</taxon>
        <taxon>Cyanobacteriota</taxon>
        <taxon>Cyanophyceae</taxon>
        <taxon>Pleurocapsales</taxon>
        <taxon>Hyellaceae</taxon>
        <taxon>Waterburya</taxon>
        <taxon>Waterburya agarophytonicola</taxon>
    </lineage>
</organism>
<keyword evidence="2" id="KW-1185">Reference proteome</keyword>
<dbReference type="EMBL" id="JADWDC010000033">
    <property type="protein sequence ID" value="MCC0178013.1"/>
    <property type="molecule type" value="Genomic_DNA"/>
</dbReference>
<name>A0A964BT19_9CYAN</name>
<evidence type="ECO:0000313" key="1">
    <source>
        <dbReference type="EMBL" id="MCC0178013.1"/>
    </source>
</evidence>
<dbReference type="AlphaFoldDB" id="A0A964BT19"/>
<evidence type="ECO:0008006" key="3">
    <source>
        <dbReference type="Google" id="ProtNLM"/>
    </source>
</evidence>
<accession>A0A964BT19</accession>
<comment type="caution">
    <text evidence="1">The sequence shown here is derived from an EMBL/GenBank/DDBJ whole genome shotgun (WGS) entry which is preliminary data.</text>
</comment>